<evidence type="ECO:0000256" key="1">
    <source>
        <dbReference type="SAM" id="MobiDB-lite"/>
    </source>
</evidence>
<proteinExistence type="predicted"/>
<comment type="caution">
    <text evidence="2">The sequence shown here is derived from an EMBL/GenBank/DDBJ whole genome shotgun (WGS) entry which is preliminary data.</text>
</comment>
<dbReference type="RefSeq" id="WP_121522182.1">
    <property type="nucleotide sequence ID" value="NZ_RCHR01000002.1"/>
</dbReference>
<organism evidence="2 3">
    <name type="scientific">Oceanobacillus piezotolerans</name>
    <dbReference type="NCBI Taxonomy" id="2448030"/>
    <lineage>
        <taxon>Bacteria</taxon>
        <taxon>Bacillati</taxon>
        <taxon>Bacillota</taxon>
        <taxon>Bacilli</taxon>
        <taxon>Bacillales</taxon>
        <taxon>Bacillaceae</taxon>
        <taxon>Oceanobacillus</taxon>
    </lineage>
</organism>
<feature type="region of interest" description="Disordered" evidence="1">
    <location>
        <begin position="55"/>
        <end position="85"/>
    </location>
</feature>
<evidence type="ECO:0000313" key="3">
    <source>
        <dbReference type="Proteomes" id="UP000270219"/>
    </source>
</evidence>
<dbReference type="InterPro" id="IPR021377">
    <property type="entry name" value="DUF3006"/>
</dbReference>
<dbReference type="OrthoDB" id="164847at2"/>
<evidence type="ECO:0000313" key="2">
    <source>
        <dbReference type="EMBL" id="RLL46931.1"/>
    </source>
</evidence>
<feature type="compositionally biased region" description="Basic and acidic residues" evidence="1">
    <location>
        <begin position="55"/>
        <end position="66"/>
    </location>
</feature>
<name>A0A498DG62_9BACI</name>
<reference evidence="2 3" key="1">
    <citation type="submission" date="2018-10" db="EMBL/GenBank/DDBJ databases">
        <title>Oceanobacillus sp. YLB-02 draft genome.</title>
        <authorList>
            <person name="Yu L."/>
        </authorList>
    </citation>
    <scope>NUCLEOTIDE SEQUENCE [LARGE SCALE GENOMIC DNA]</scope>
    <source>
        <strain evidence="2 3">YLB-02</strain>
    </source>
</reference>
<sequence>MKGILDRFEGNLAIILIEETKEEIQIKKENLPEGSDVHSYFQLTKEEGTYSIVRLDKDQTEKEQQKSADLMTKLRAKSSGSKWKK</sequence>
<keyword evidence="3" id="KW-1185">Reference proteome</keyword>
<protein>
    <submittedName>
        <fullName evidence="2">DUF3006 domain-containing protein</fullName>
    </submittedName>
</protein>
<dbReference type="Pfam" id="PF11213">
    <property type="entry name" value="DUF3006"/>
    <property type="match status" value="1"/>
</dbReference>
<dbReference type="Proteomes" id="UP000270219">
    <property type="component" value="Unassembled WGS sequence"/>
</dbReference>
<accession>A0A498DG62</accession>
<gene>
    <name evidence="2" type="ORF">D8M04_06960</name>
</gene>
<dbReference type="AlphaFoldDB" id="A0A498DG62"/>
<dbReference type="EMBL" id="RCHR01000002">
    <property type="protein sequence ID" value="RLL46931.1"/>
    <property type="molecule type" value="Genomic_DNA"/>
</dbReference>